<keyword evidence="5" id="KW-0175">Coiled coil</keyword>
<dbReference type="PANTHER" id="PTHR23354">
    <property type="entry name" value="NUCLEOLAR PROTEIN 7/ESTROGEN RECEPTOR COACTIVATOR-RELATED"/>
    <property type="match status" value="1"/>
</dbReference>
<evidence type="ECO:0000256" key="2">
    <source>
        <dbReference type="ARBA" id="ARBA00009540"/>
    </source>
</evidence>
<evidence type="ECO:0000259" key="6">
    <source>
        <dbReference type="PROSITE" id="PS51886"/>
    </source>
</evidence>
<dbReference type="SMART" id="SM00584">
    <property type="entry name" value="TLDc"/>
    <property type="match status" value="1"/>
</dbReference>
<dbReference type="Pfam" id="PF07534">
    <property type="entry name" value="TLD"/>
    <property type="match status" value="1"/>
</dbReference>
<comment type="similarity">
    <text evidence="2">Belongs to the OXR1 family.</text>
</comment>
<organism evidence="7 8">
    <name type="scientific">Halteria grandinella</name>
    <dbReference type="NCBI Taxonomy" id="5974"/>
    <lineage>
        <taxon>Eukaryota</taxon>
        <taxon>Sar</taxon>
        <taxon>Alveolata</taxon>
        <taxon>Ciliophora</taxon>
        <taxon>Intramacronucleata</taxon>
        <taxon>Spirotrichea</taxon>
        <taxon>Stichotrichia</taxon>
        <taxon>Sporadotrichida</taxon>
        <taxon>Halteriidae</taxon>
        <taxon>Halteria</taxon>
    </lineage>
</organism>
<keyword evidence="3" id="KW-0496">Mitochondrion</keyword>
<comment type="caution">
    <text evidence="7">The sequence shown here is derived from an EMBL/GenBank/DDBJ whole genome shotgun (WGS) entry which is preliminary data.</text>
</comment>
<comment type="subcellular location">
    <subcellularLocation>
        <location evidence="1">Mitochondrion</location>
    </subcellularLocation>
</comment>
<dbReference type="AlphaFoldDB" id="A0A8J8NTF9"/>
<dbReference type="EMBL" id="RRYP01008215">
    <property type="protein sequence ID" value="TNV79930.1"/>
    <property type="molecule type" value="Genomic_DNA"/>
</dbReference>
<evidence type="ECO:0000313" key="8">
    <source>
        <dbReference type="Proteomes" id="UP000785679"/>
    </source>
</evidence>
<evidence type="ECO:0000256" key="5">
    <source>
        <dbReference type="SAM" id="Coils"/>
    </source>
</evidence>
<dbReference type="InterPro" id="IPR006571">
    <property type="entry name" value="TLDc_dom"/>
</dbReference>
<dbReference type="OrthoDB" id="431168at2759"/>
<evidence type="ECO:0000256" key="3">
    <source>
        <dbReference type="ARBA" id="ARBA00023128"/>
    </source>
</evidence>
<gene>
    <name evidence="7" type="ORF">FGO68_gene4969</name>
</gene>
<feature type="domain" description="TLDc" evidence="6">
    <location>
        <begin position="325"/>
        <end position="510"/>
    </location>
</feature>
<dbReference type="PROSITE" id="PS51886">
    <property type="entry name" value="TLDC"/>
    <property type="match status" value="1"/>
</dbReference>
<evidence type="ECO:0000256" key="1">
    <source>
        <dbReference type="ARBA" id="ARBA00004173"/>
    </source>
</evidence>
<proteinExistence type="inferred from homology"/>
<dbReference type="GO" id="GO:0005739">
    <property type="term" value="C:mitochondrion"/>
    <property type="evidence" value="ECO:0007669"/>
    <property type="project" value="UniProtKB-SubCell"/>
</dbReference>
<reference evidence="7" key="1">
    <citation type="submission" date="2019-06" db="EMBL/GenBank/DDBJ databases">
        <authorList>
            <person name="Zheng W."/>
        </authorList>
    </citation>
    <scope>NUCLEOTIDE SEQUENCE</scope>
    <source>
        <strain evidence="7">QDHG01</strain>
    </source>
</reference>
<sequence>MVEQRLNSEATIHEQYIAQMQNLDACKIHPKEKVIFQCIKESCPNYDSQKLYCIQCNEEVRHDHRPTMITTQLTNSALKWTELRSKLASLNEKVDQFNTEFKDLMKVLQYQLTNPQVSLPQSLELSKELFLEVNSYYDAHIKPCISSCDIIKLNEFNGQLQDFQERLQSYEILREPCLIILWRFYSEVISNIQITSVLEELSLQSIENFIRLKLQKIQLTIELIQNQQQFPPLLKILETEEFSFNFVHSNLLQQINTIALQVEIKAPQLHQIEKLKSELDSIGIFAIWHSQKLKVQNQFQQISHLQIQMEEMKEEIVWMPFLDSNLLKNKSQINWLLSKIPFQVTTSVLLYRGSLHGFEYSKFHQLCDNKSNPTIVLASSRAGRLFGGFTTQAWDQSQQWKTDREAFLFSIDYERVFPTNRPESAIYGHPELGPDFGTHNLFGRHTIEPRLNMGSTSCNSNGASLNTNWPSAFNVPNDQDGNNLMTGEGAGKPDNKKTFFCTEIEVYELFKKLD</sequence>
<protein>
    <recommendedName>
        <fullName evidence="4">Oxidation resistance protein 1</fullName>
    </recommendedName>
</protein>
<evidence type="ECO:0000256" key="4">
    <source>
        <dbReference type="ARBA" id="ARBA00040604"/>
    </source>
</evidence>
<evidence type="ECO:0000313" key="7">
    <source>
        <dbReference type="EMBL" id="TNV79930.1"/>
    </source>
</evidence>
<keyword evidence="8" id="KW-1185">Reference proteome</keyword>
<name>A0A8J8NTF9_HALGN</name>
<feature type="coiled-coil region" evidence="5">
    <location>
        <begin position="80"/>
        <end position="107"/>
    </location>
</feature>
<accession>A0A8J8NTF9</accession>
<dbReference type="Proteomes" id="UP000785679">
    <property type="component" value="Unassembled WGS sequence"/>
</dbReference>
<dbReference type="PANTHER" id="PTHR23354:SF62">
    <property type="entry name" value="MUSTARD, ISOFORM V"/>
    <property type="match status" value="1"/>
</dbReference>